<accession>A0A812GBB8</accession>
<keyword evidence="2" id="KW-1185">Reference proteome</keyword>
<comment type="caution">
    <text evidence="1">The sequence shown here is derived from an EMBL/GenBank/DDBJ whole genome shotgun (WGS) entry which is preliminary data.</text>
</comment>
<dbReference type="Proteomes" id="UP000604046">
    <property type="component" value="Unassembled WGS sequence"/>
</dbReference>
<reference evidence="1" key="1">
    <citation type="submission" date="2021-02" db="EMBL/GenBank/DDBJ databases">
        <authorList>
            <person name="Dougan E. K."/>
            <person name="Rhodes N."/>
            <person name="Thang M."/>
            <person name="Chan C."/>
        </authorList>
    </citation>
    <scope>NUCLEOTIDE SEQUENCE</scope>
</reference>
<sequence>MPLSGVLLSGHIASCWSKMSELPRWERALLAGCGVAAAAGACWYIVQAADVEDVPCQAEDVSRFYQVVDPDMGINLRAEPDTSSEGTAYVLIPGEAFHVSRVIQDGGQEFLCLSDGRGWAFTRSPKDGAVICVRCTEQEVMEAGGTALDQVEAMLRSKLFQTEDMPEDAFRQMARRVLLAKDEMPDRPSG</sequence>
<dbReference type="EMBL" id="CAJNDS010000014">
    <property type="protein sequence ID" value="CAE6917066.1"/>
    <property type="molecule type" value="Genomic_DNA"/>
</dbReference>
<dbReference type="OrthoDB" id="428814at2759"/>
<protein>
    <submittedName>
        <fullName evidence="1">SDN1 protein</fullName>
    </submittedName>
</protein>
<gene>
    <name evidence="1" type="primary">SDN1</name>
    <name evidence="1" type="ORF">SNAT2548_LOCUS328</name>
</gene>
<evidence type="ECO:0000313" key="1">
    <source>
        <dbReference type="EMBL" id="CAE6917066.1"/>
    </source>
</evidence>
<proteinExistence type="predicted"/>
<name>A0A812GBB8_9DINO</name>
<organism evidence="1 2">
    <name type="scientific">Symbiodinium natans</name>
    <dbReference type="NCBI Taxonomy" id="878477"/>
    <lineage>
        <taxon>Eukaryota</taxon>
        <taxon>Sar</taxon>
        <taxon>Alveolata</taxon>
        <taxon>Dinophyceae</taxon>
        <taxon>Suessiales</taxon>
        <taxon>Symbiodiniaceae</taxon>
        <taxon>Symbiodinium</taxon>
    </lineage>
</organism>
<evidence type="ECO:0000313" key="2">
    <source>
        <dbReference type="Proteomes" id="UP000604046"/>
    </source>
</evidence>
<dbReference type="AlphaFoldDB" id="A0A812GBB8"/>